<dbReference type="InterPro" id="IPR025153">
    <property type="entry name" value="Ead_Ea22"/>
</dbReference>
<evidence type="ECO:0000313" key="3">
    <source>
        <dbReference type="Proteomes" id="UP000196342"/>
    </source>
</evidence>
<accession>A0A202B232</accession>
<protein>
    <submittedName>
        <fullName evidence="2">Uncharacterized protein</fullName>
    </submittedName>
</protein>
<reference evidence="2 3" key="1">
    <citation type="submission" date="2017-05" db="EMBL/GenBank/DDBJ databases">
        <title>Chromobacterium violaceum GHPS1 isolated from Hydrocarbon polluted soil in French Guiana display an awesome secondary metabolite arsenal and a battery of drug and heavy-metal-resistance and detoxification of xenobiotics proteins.</title>
        <authorList>
            <person name="Belbahri L."/>
        </authorList>
    </citation>
    <scope>NUCLEOTIDE SEQUENCE [LARGE SCALE GENOMIC DNA]</scope>
    <source>
        <strain evidence="2 3">GHPS1</strain>
    </source>
</reference>
<dbReference type="Proteomes" id="UP000196342">
    <property type="component" value="Unassembled WGS sequence"/>
</dbReference>
<evidence type="ECO:0000256" key="1">
    <source>
        <dbReference type="SAM" id="MobiDB-lite"/>
    </source>
</evidence>
<dbReference type="AlphaFoldDB" id="A0A202B232"/>
<comment type="caution">
    <text evidence="2">The sequence shown here is derived from an EMBL/GenBank/DDBJ whole genome shotgun (WGS) entry which is preliminary data.</text>
</comment>
<proteinExistence type="predicted"/>
<dbReference type="RefSeq" id="WP_176394312.1">
    <property type="nucleotide sequence ID" value="NZ_NHOO01000044.1"/>
</dbReference>
<dbReference type="Pfam" id="PF13935">
    <property type="entry name" value="Ead_Ea22"/>
    <property type="match status" value="1"/>
</dbReference>
<organism evidence="2 3">
    <name type="scientific">Chromobacterium violaceum</name>
    <dbReference type="NCBI Taxonomy" id="536"/>
    <lineage>
        <taxon>Bacteria</taxon>
        <taxon>Pseudomonadati</taxon>
        <taxon>Pseudomonadota</taxon>
        <taxon>Betaproteobacteria</taxon>
        <taxon>Neisseriales</taxon>
        <taxon>Chromobacteriaceae</taxon>
        <taxon>Chromobacterium</taxon>
    </lineage>
</organism>
<feature type="region of interest" description="Disordered" evidence="1">
    <location>
        <begin position="11"/>
        <end position="43"/>
    </location>
</feature>
<feature type="non-terminal residue" evidence="2">
    <location>
        <position position="94"/>
    </location>
</feature>
<sequence>MLTPDQLAALRAAAEAATPGPWEHQTSNGWHRVGTTPANRGRVDGDVVASGAASPADMAHIAAANPAAVQGLLADLEAMAQELLAYRADSSLDT</sequence>
<evidence type="ECO:0000313" key="2">
    <source>
        <dbReference type="EMBL" id="OVE45545.1"/>
    </source>
</evidence>
<gene>
    <name evidence="2" type="ORF">CBW21_22705</name>
</gene>
<dbReference type="EMBL" id="NHOO01000044">
    <property type="protein sequence ID" value="OVE45545.1"/>
    <property type="molecule type" value="Genomic_DNA"/>
</dbReference>
<name>A0A202B232_CHRVL</name>
<keyword evidence="3" id="KW-1185">Reference proteome</keyword>